<dbReference type="Gene3D" id="3.10.290.10">
    <property type="entry name" value="RNA-binding S4 domain"/>
    <property type="match status" value="1"/>
</dbReference>
<dbReference type="GO" id="GO:0006396">
    <property type="term" value="P:RNA processing"/>
    <property type="evidence" value="ECO:0007669"/>
    <property type="project" value="UniProtKB-ARBA"/>
</dbReference>
<dbReference type="InterPro" id="IPR036986">
    <property type="entry name" value="S4_RNA-bd_sf"/>
</dbReference>
<reference evidence="8" key="2">
    <citation type="submission" date="2021-04" db="EMBL/GenBank/DDBJ databases">
        <authorList>
            <person name="Gilroy R."/>
        </authorList>
    </citation>
    <scope>NUCLEOTIDE SEQUENCE</scope>
    <source>
        <strain evidence="8">ChiBcec8-13705</strain>
    </source>
</reference>
<dbReference type="PROSITE" id="PS01129">
    <property type="entry name" value="PSI_RLU"/>
    <property type="match status" value="1"/>
</dbReference>
<dbReference type="PROSITE" id="PS50889">
    <property type="entry name" value="S4"/>
    <property type="match status" value="1"/>
</dbReference>
<evidence type="ECO:0000256" key="6">
    <source>
        <dbReference type="PROSITE-ProRule" id="PRU00182"/>
    </source>
</evidence>
<keyword evidence="3" id="KW-0413">Isomerase</keyword>
<evidence type="ECO:0000256" key="4">
    <source>
        <dbReference type="ARBA" id="ARBA00031870"/>
    </source>
</evidence>
<evidence type="ECO:0000256" key="1">
    <source>
        <dbReference type="ARBA" id="ARBA00000073"/>
    </source>
</evidence>
<keyword evidence="6" id="KW-0694">RNA-binding</keyword>
<comment type="similarity">
    <text evidence="2">Belongs to the pseudouridine synthase RluA family.</text>
</comment>
<evidence type="ECO:0000256" key="3">
    <source>
        <dbReference type="ARBA" id="ARBA00023235"/>
    </source>
</evidence>
<sequence>MREWTVQTLLPIRLDNYLMQQFPTLGIGRLNKALRENKIKLNGKKQPLSTRVQNGDQIRLFLTDAQLGVAVPGGPVYLQARADAEILYEDEGLLIVNKPAGIPVEGNVPDTLRNRVLRALYNQGRPAADDAYPALCHRLDTGTSGLLLLAKDAETEAFLGEMIRSRTLRKYYLCVTFGRPQPPQATLNGYLRKDAARGLVRVLDGTGRPPADAKPITTKYETIAVSGRLALLKVELVTGRTHQIRAHLASIGCPILGDSKYGNHAANRELRLKYQALCAWELRFPSRIESPRFAALAGRTFHAPKPWYYEQVLNGTLR</sequence>
<dbReference type="InterPro" id="IPR006145">
    <property type="entry name" value="PsdUridine_synth_RsuA/RluA"/>
</dbReference>
<dbReference type="InterPro" id="IPR006224">
    <property type="entry name" value="PsdUridine_synth_RluA-like_CS"/>
</dbReference>
<feature type="domain" description="Pseudouridine synthase RsuA/RluA-like" evidence="7">
    <location>
        <begin position="93"/>
        <end position="250"/>
    </location>
</feature>
<accession>A0A9D2M4T6</accession>
<dbReference type="Proteomes" id="UP000886803">
    <property type="component" value="Unassembled WGS sequence"/>
</dbReference>
<dbReference type="AlphaFoldDB" id="A0A9D2M4T6"/>
<dbReference type="Gene3D" id="3.30.2350.10">
    <property type="entry name" value="Pseudouridine synthase"/>
    <property type="match status" value="1"/>
</dbReference>
<dbReference type="CDD" id="cd02869">
    <property type="entry name" value="PseudoU_synth_RluA_like"/>
    <property type="match status" value="1"/>
</dbReference>
<dbReference type="EMBL" id="DWYG01000032">
    <property type="protein sequence ID" value="HJB41430.1"/>
    <property type="molecule type" value="Genomic_DNA"/>
</dbReference>
<organism evidence="8 9">
    <name type="scientific">Candidatus Gemmiger avicola</name>
    <dbReference type="NCBI Taxonomy" id="2838605"/>
    <lineage>
        <taxon>Bacteria</taxon>
        <taxon>Bacillati</taxon>
        <taxon>Bacillota</taxon>
        <taxon>Clostridia</taxon>
        <taxon>Eubacteriales</taxon>
        <taxon>Gemmiger</taxon>
    </lineage>
</organism>
<gene>
    <name evidence="8" type="ORF">H9945_02940</name>
</gene>
<dbReference type="SUPFAM" id="SSF55174">
    <property type="entry name" value="Alpha-L RNA-binding motif"/>
    <property type="match status" value="1"/>
</dbReference>
<dbReference type="GO" id="GO:0140098">
    <property type="term" value="F:catalytic activity, acting on RNA"/>
    <property type="evidence" value="ECO:0007669"/>
    <property type="project" value="UniProtKB-ARBA"/>
</dbReference>
<evidence type="ECO:0000313" key="8">
    <source>
        <dbReference type="EMBL" id="HJB41430.1"/>
    </source>
</evidence>
<dbReference type="GO" id="GO:0009982">
    <property type="term" value="F:pseudouridine synthase activity"/>
    <property type="evidence" value="ECO:0007669"/>
    <property type="project" value="InterPro"/>
</dbReference>
<dbReference type="GO" id="GO:0003723">
    <property type="term" value="F:RNA binding"/>
    <property type="evidence" value="ECO:0007669"/>
    <property type="project" value="UniProtKB-KW"/>
</dbReference>
<evidence type="ECO:0000256" key="5">
    <source>
        <dbReference type="ARBA" id="ARBA00033164"/>
    </source>
</evidence>
<reference evidence="8" key="1">
    <citation type="journal article" date="2021" name="PeerJ">
        <title>Extensive microbial diversity within the chicken gut microbiome revealed by metagenomics and culture.</title>
        <authorList>
            <person name="Gilroy R."/>
            <person name="Ravi A."/>
            <person name="Getino M."/>
            <person name="Pursley I."/>
            <person name="Horton D.L."/>
            <person name="Alikhan N.F."/>
            <person name="Baker D."/>
            <person name="Gharbi K."/>
            <person name="Hall N."/>
            <person name="Watson M."/>
            <person name="Adriaenssens E.M."/>
            <person name="Foster-Nyarko E."/>
            <person name="Jarju S."/>
            <person name="Secka A."/>
            <person name="Antonio M."/>
            <person name="Oren A."/>
            <person name="Chaudhuri R.R."/>
            <person name="La Ragione R."/>
            <person name="Hildebrand F."/>
            <person name="Pallen M.J."/>
        </authorList>
    </citation>
    <scope>NUCLEOTIDE SEQUENCE</scope>
    <source>
        <strain evidence="8">ChiBcec8-13705</strain>
    </source>
</reference>
<dbReference type="CDD" id="cd00165">
    <property type="entry name" value="S4"/>
    <property type="match status" value="1"/>
</dbReference>
<evidence type="ECO:0000313" key="9">
    <source>
        <dbReference type="Proteomes" id="UP000886803"/>
    </source>
</evidence>
<protein>
    <recommendedName>
        <fullName evidence="4">RNA pseudouridylate synthase</fullName>
    </recommendedName>
    <alternativeName>
        <fullName evidence="5">RNA-uridine isomerase</fullName>
    </alternativeName>
</protein>
<comment type="catalytic activity">
    <reaction evidence="1">
        <text>a uridine in RNA = a pseudouridine in RNA</text>
        <dbReference type="Rhea" id="RHEA:48348"/>
        <dbReference type="Rhea" id="RHEA-COMP:12068"/>
        <dbReference type="Rhea" id="RHEA-COMP:12069"/>
        <dbReference type="ChEBI" id="CHEBI:65314"/>
        <dbReference type="ChEBI" id="CHEBI:65315"/>
    </reaction>
</comment>
<comment type="caution">
    <text evidence="8">The sequence shown here is derived from an EMBL/GenBank/DDBJ whole genome shotgun (WGS) entry which is preliminary data.</text>
</comment>
<dbReference type="SUPFAM" id="SSF55120">
    <property type="entry name" value="Pseudouridine synthase"/>
    <property type="match status" value="1"/>
</dbReference>
<evidence type="ECO:0000256" key="2">
    <source>
        <dbReference type="ARBA" id="ARBA00010876"/>
    </source>
</evidence>
<dbReference type="PANTHER" id="PTHR21600">
    <property type="entry name" value="MITOCHONDRIAL RNA PSEUDOURIDINE SYNTHASE"/>
    <property type="match status" value="1"/>
</dbReference>
<proteinExistence type="inferred from homology"/>
<evidence type="ECO:0000259" key="7">
    <source>
        <dbReference type="Pfam" id="PF00849"/>
    </source>
</evidence>
<dbReference type="Pfam" id="PF00849">
    <property type="entry name" value="PseudoU_synth_2"/>
    <property type="match status" value="1"/>
</dbReference>
<dbReference type="GO" id="GO:0001522">
    <property type="term" value="P:pseudouridine synthesis"/>
    <property type="evidence" value="ECO:0007669"/>
    <property type="project" value="InterPro"/>
</dbReference>
<dbReference type="InterPro" id="IPR050188">
    <property type="entry name" value="RluA_PseudoU_synthase"/>
</dbReference>
<name>A0A9D2M4T6_9FIRM</name>
<dbReference type="InterPro" id="IPR020103">
    <property type="entry name" value="PsdUridine_synth_cat_dom_sf"/>
</dbReference>